<accession>A0A6D2KWS2</accession>
<dbReference type="AlphaFoldDB" id="A0A6D2KWS2"/>
<organism evidence="2 3">
    <name type="scientific">Microthlaspi erraticum</name>
    <dbReference type="NCBI Taxonomy" id="1685480"/>
    <lineage>
        <taxon>Eukaryota</taxon>
        <taxon>Viridiplantae</taxon>
        <taxon>Streptophyta</taxon>
        <taxon>Embryophyta</taxon>
        <taxon>Tracheophyta</taxon>
        <taxon>Spermatophyta</taxon>
        <taxon>Magnoliopsida</taxon>
        <taxon>eudicotyledons</taxon>
        <taxon>Gunneridae</taxon>
        <taxon>Pentapetalae</taxon>
        <taxon>rosids</taxon>
        <taxon>malvids</taxon>
        <taxon>Brassicales</taxon>
        <taxon>Brassicaceae</taxon>
        <taxon>Coluteocarpeae</taxon>
        <taxon>Microthlaspi</taxon>
    </lineage>
</organism>
<keyword evidence="3" id="KW-1185">Reference proteome</keyword>
<comment type="caution">
    <text evidence="2">The sequence shown here is derived from an EMBL/GenBank/DDBJ whole genome shotgun (WGS) entry which is preliminary data.</text>
</comment>
<gene>
    <name evidence="2" type="ORF">MERR_LOCUS44978</name>
</gene>
<sequence length="109" mass="12818">MTLTAKDRMKLQIPDGSVIENKTPKDRNEVVPFNLQREILVRLPHRSLVIVRFYCVCKNWDLEVHEKDFIDFYYLGSMRTPRLLLSITPPTSDGARETELERWQVGQLT</sequence>
<evidence type="ECO:0000256" key="1">
    <source>
        <dbReference type="SAM" id="MobiDB-lite"/>
    </source>
</evidence>
<evidence type="ECO:0000313" key="3">
    <source>
        <dbReference type="Proteomes" id="UP000467841"/>
    </source>
</evidence>
<dbReference type="Proteomes" id="UP000467841">
    <property type="component" value="Unassembled WGS sequence"/>
</dbReference>
<dbReference type="InterPro" id="IPR036047">
    <property type="entry name" value="F-box-like_dom_sf"/>
</dbReference>
<evidence type="ECO:0000313" key="2">
    <source>
        <dbReference type="EMBL" id="CAA7057742.1"/>
    </source>
</evidence>
<feature type="region of interest" description="Disordered" evidence="1">
    <location>
        <begin position="89"/>
        <end position="109"/>
    </location>
</feature>
<proteinExistence type="predicted"/>
<protein>
    <recommendedName>
        <fullName evidence="4">F-box domain-containing protein</fullName>
    </recommendedName>
</protein>
<dbReference type="SUPFAM" id="SSF81383">
    <property type="entry name" value="F-box domain"/>
    <property type="match status" value="1"/>
</dbReference>
<name>A0A6D2KWS2_9BRAS</name>
<evidence type="ECO:0008006" key="4">
    <source>
        <dbReference type="Google" id="ProtNLM"/>
    </source>
</evidence>
<dbReference type="EMBL" id="CACVBM020001706">
    <property type="protein sequence ID" value="CAA7057742.1"/>
    <property type="molecule type" value="Genomic_DNA"/>
</dbReference>
<reference evidence="2" key="1">
    <citation type="submission" date="2020-01" db="EMBL/GenBank/DDBJ databases">
        <authorList>
            <person name="Mishra B."/>
        </authorList>
    </citation>
    <scope>NUCLEOTIDE SEQUENCE [LARGE SCALE GENOMIC DNA]</scope>
</reference>